<evidence type="ECO:0008006" key="3">
    <source>
        <dbReference type="Google" id="ProtNLM"/>
    </source>
</evidence>
<dbReference type="Proteomes" id="UP000809273">
    <property type="component" value="Unassembled WGS sequence"/>
</dbReference>
<evidence type="ECO:0000313" key="2">
    <source>
        <dbReference type="Proteomes" id="UP000809273"/>
    </source>
</evidence>
<sequence>MKKAMKKGFSAVIVIFMIAALIGCSGVGTITRGGYSVYLNDGTVFNNVKWYKSRTEGIGPFEKPTGTVMFLTEDYGLVEVPWANVKIIKTRTGAE</sequence>
<dbReference type="AlphaFoldDB" id="A0A9D8PP66"/>
<evidence type="ECO:0000313" key="1">
    <source>
        <dbReference type="EMBL" id="MBN1572867.1"/>
    </source>
</evidence>
<proteinExistence type="predicted"/>
<protein>
    <recommendedName>
        <fullName evidence="3">Lipoprotein</fullName>
    </recommendedName>
</protein>
<organism evidence="1 2">
    <name type="scientific">Candidatus Zymogenus saltonus</name>
    <dbReference type="NCBI Taxonomy" id="2844893"/>
    <lineage>
        <taxon>Bacteria</taxon>
        <taxon>Deltaproteobacteria</taxon>
        <taxon>Candidatus Zymogenia</taxon>
        <taxon>Candidatus Zymogeniales</taxon>
        <taxon>Candidatus Zymogenaceae</taxon>
        <taxon>Candidatus Zymogenus</taxon>
    </lineage>
</organism>
<dbReference type="EMBL" id="JAFGIX010000032">
    <property type="protein sequence ID" value="MBN1572867.1"/>
    <property type="molecule type" value="Genomic_DNA"/>
</dbReference>
<name>A0A9D8PP66_9DELT</name>
<dbReference type="PROSITE" id="PS51257">
    <property type="entry name" value="PROKAR_LIPOPROTEIN"/>
    <property type="match status" value="1"/>
</dbReference>
<gene>
    <name evidence="1" type="ORF">JW984_06675</name>
</gene>
<comment type="caution">
    <text evidence="1">The sequence shown here is derived from an EMBL/GenBank/DDBJ whole genome shotgun (WGS) entry which is preliminary data.</text>
</comment>
<reference evidence="1" key="2">
    <citation type="submission" date="2021-01" db="EMBL/GenBank/DDBJ databases">
        <authorList>
            <person name="Hahn C.R."/>
            <person name="Youssef N.H."/>
            <person name="Elshahed M."/>
        </authorList>
    </citation>
    <scope>NUCLEOTIDE SEQUENCE</scope>
    <source>
        <strain evidence="1">Zod_Metabat.24</strain>
    </source>
</reference>
<accession>A0A9D8PP66</accession>
<reference evidence="1" key="1">
    <citation type="journal article" date="2021" name="Environ. Microbiol.">
        <title>Genomic characterization of three novel Desulfobacterota classes expand the metabolic and phylogenetic diversity of the phylum.</title>
        <authorList>
            <person name="Murphy C.L."/>
            <person name="Biggerstaff J."/>
            <person name="Eichhorn A."/>
            <person name="Ewing E."/>
            <person name="Shahan R."/>
            <person name="Soriano D."/>
            <person name="Stewart S."/>
            <person name="VanMol K."/>
            <person name="Walker R."/>
            <person name="Walters P."/>
            <person name="Elshahed M.S."/>
            <person name="Youssef N.H."/>
        </authorList>
    </citation>
    <scope>NUCLEOTIDE SEQUENCE</scope>
    <source>
        <strain evidence="1">Zod_Metabat.24</strain>
    </source>
</reference>